<comment type="caution">
    <text evidence="2">The sequence shown here is derived from an EMBL/GenBank/DDBJ whole genome shotgun (WGS) entry which is preliminary data.</text>
</comment>
<evidence type="ECO:0000259" key="1">
    <source>
        <dbReference type="Pfam" id="PF05362"/>
    </source>
</evidence>
<dbReference type="InterPro" id="IPR036034">
    <property type="entry name" value="PDZ_sf"/>
</dbReference>
<dbReference type="InterPro" id="IPR020568">
    <property type="entry name" value="Ribosomal_Su5_D2-typ_SF"/>
</dbReference>
<accession>A0A2T0ZQD9</accession>
<proteinExistence type="predicted"/>
<feature type="domain" description="Lon proteolytic" evidence="1">
    <location>
        <begin position="236"/>
        <end position="314"/>
    </location>
</feature>
<dbReference type="RefSeq" id="WP_106350552.1">
    <property type="nucleotide sequence ID" value="NZ_PVUE01000020.1"/>
</dbReference>
<evidence type="ECO:0000313" key="3">
    <source>
        <dbReference type="Proteomes" id="UP000237752"/>
    </source>
</evidence>
<dbReference type="Gene3D" id="3.30.230.10">
    <property type="match status" value="1"/>
</dbReference>
<dbReference type="EMBL" id="PVUE01000020">
    <property type="protein sequence ID" value="PRZ38535.1"/>
    <property type="molecule type" value="Genomic_DNA"/>
</dbReference>
<sequence length="340" mass="35098">MSRRFQTLCGGVVVLAVLLLIVLTVKVPFVAEVPGPTANTIGKYDGKQVIKVDGDIKLNKSSGNLNLTTVGIVENLTVFQAIEGWFDDGVSVVPTEVIYPPNVSREATDKQNKADYDNSENFAVAAALGHLGYPTKVVVVTPPKGSDLKSGDAIDSVGGTAITSFADLQGVLKTIAPDTAVEVGYQHFGVPATTSITTQKPTGKDAGSGGSRLGVTVNARPYAPFNVTFAQNDIGGPSAGLMLTLGVLDLVGPKSITGGHFIAGTGTIDAEGKVGPIGGIRLKMKKAAEVGADIFLAPAKNCAEAMTDPPANLKVAKIDSLDSALDTIAKYNAGEKFPTC</sequence>
<evidence type="ECO:0000313" key="2">
    <source>
        <dbReference type="EMBL" id="PRZ38535.1"/>
    </source>
</evidence>
<name>A0A2T0ZQD9_9ACTN</name>
<dbReference type="GO" id="GO:0004252">
    <property type="term" value="F:serine-type endopeptidase activity"/>
    <property type="evidence" value="ECO:0007669"/>
    <property type="project" value="InterPro"/>
</dbReference>
<organism evidence="2 3">
    <name type="scientific">Antricoccus suffuscus</name>
    <dbReference type="NCBI Taxonomy" id="1629062"/>
    <lineage>
        <taxon>Bacteria</taxon>
        <taxon>Bacillati</taxon>
        <taxon>Actinomycetota</taxon>
        <taxon>Actinomycetes</taxon>
        <taxon>Geodermatophilales</taxon>
        <taxon>Antricoccaceae</taxon>
        <taxon>Antricoccus</taxon>
    </lineage>
</organism>
<dbReference type="SUPFAM" id="SSF50156">
    <property type="entry name" value="PDZ domain-like"/>
    <property type="match status" value="1"/>
</dbReference>
<protein>
    <submittedName>
        <fullName evidence="2">PDZ domain-containing protein</fullName>
    </submittedName>
</protein>
<dbReference type="SUPFAM" id="SSF54211">
    <property type="entry name" value="Ribosomal protein S5 domain 2-like"/>
    <property type="match status" value="1"/>
</dbReference>
<dbReference type="OrthoDB" id="2356897at2"/>
<dbReference type="Gene3D" id="2.30.42.10">
    <property type="match status" value="1"/>
</dbReference>
<dbReference type="InterPro" id="IPR014721">
    <property type="entry name" value="Ribsml_uS5_D2-typ_fold_subgr"/>
</dbReference>
<dbReference type="GO" id="GO:0006508">
    <property type="term" value="P:proteolysis"/>
    <property type="evidence" value="ECO:0007669"/>
    <property type="project" value="InterPro"/>
</dbReference>
<reference evidence="2 3" key="1">
    <citation type="submission" date="2018-03" db="EMBL/GenBank/DDBJ databases">
        <title>Genomic Encyclopedia of Archaeal and Bacterial Type Strains, Phase II (KMG-II): from individual species to whole genera.</title>
        <authorList>
            <person name="Goeker M."/>
        </authorList>
    </citation>
    <scope>NUCLEOTIDE SEQUENCE [LARGE SCALE GENOMIC DNA]</scope>
    <source>
        <strain evidence="2 3">DSM 100065</strain>
    </source>
</reference>
<gene>
    <name evidence="2" type="ORF">CLV47_1202</name>
</gene>
<keyword evidence="3" id="KW-1185">Reference proteome</keyword>
<dbReference type="InterPro" id="IPR008269">
    <property type="entry name" value="Lon_proteolytic"/>
</dbReference>
<dbReference type="AlphaFoldDB" id="A0A2T0ZQD9"/>
<dbReference type="Pfam" id="PF05362">
    <property type="entry name" value="Lon_C"/>
    <property type="match status" value="1"/>
</dbReference>
<dbReference type="Proteomes" id="UP000237752">
    <property type="component" value="Unassembled WGS sequence"/>
</dbReference>
<dbReference type="GO" id="GO:0004176">
    <property type="term" value="F:ATP-dependent peptidase activity"/>
    <property type="evidence" value="ECO:0007669"/>
    <property type="project" value="InterPro"/>
</dbReference>